<feature type="region of interest" description="Disordered" evidence="1">
    <location>
        <begin position="234"/>
        <end position="276"/>
    </location>
</feature>
<accession>A0ABW6KPL3</accession>
<keyword evidence="3" id="KW-1185">Reference proteome</keyword>
<organism evidence="2 3">
    <name type="scientific">Streptomyces kebangsaanensis</name>
    <dbReference type="NCBI Taxonomy" id="864058"/>
    <lineage>
        <taxon>Bacteria</taxon>
        <taxon>Bacillati</taxon>
        <taxon>Actinomycetota</taxon>
        <taxon>Actinomycetes</taxon>
        <taxon>Kitasatosporales</taxon>
        <taxon>Streptomycetaceae</taxon>
        <taxon>Streptomyces</taxon>
    </lineage>
</organism>
<evidence type="ECO:0000256" key="1">
    <source>
        <dbReference type="SAM" id="MobiDB-lite"/>
    </source>
</evidence>
<evidence type="ECO:0000313" key="3">
    <source>
        <dbReference type="Proteomes" id="UP001601197"/>
    </source>
</evidence>
<proteinExistence type="predicted"/>
<protein>
    <submittedName>
        <fullName evidence="2">Uncharacterized protein</fullName>
    </submittedName>
</protein>
<dbReference type="Proteomes" id="UP001601197">
    <property type="component" value="Unassembled WGS sequence"/>
</dbReference>
<feature type="region of interest" description="Disordered" evidence="1">
    <location>
        <begin position="77"/>
        <end position="96"/>
    </location>
</feature>
<name>A0ABW6KPL3_9ACTN</name>
<feature type="compositionally biased region" description="Pro residues" evidence="1">
    <location>
        <begin position="523"/>
        <end position="533"/>
    </location>
</feature>
<sequence>MPGHGATPGHPLTAGLPGVRDHLGAVARDLHHGRSCLWIFPDHLVENGTADRLFAEVVAGTAGARVENVHAELTETAVPGPRAGNRPPRRSIWGPPAPGGSRDLAAVPSFGARLQHALEARVPAEDEDPLERVLETLLTGGRTGARWFVSARSWLEPDLDGLVALYQRLTHQVRAEPPPAECTPRLLLAARYRDIPADLPARSDADTARIHWWWGVLGRLDGLTAAAHTEAARPSLALPAERDATGGDGPPTSDMQATSDKQAIPSAPPVSPAEEAYTRAVRTQLRREAAAELAGPDLSLLPALLAVPDLGVWESDGAVVKSIRDALCCPPEGPVGAPAADCHLEPVTPAPGQSLRDAWADGAVEAWEGRLHVRITDRLRSSGGGPAEHRLTEDLRTAVWRAQLRVIYPLLASGRSQLQDAYLRLNRMSVQGLRDRARHRLRGQGKDYRVPSSASLMELSELSFLMKLFSGSPTDLLASLCEALHKARNHLAHHQCLGRQDVDEVCRALARLDGIDAARPRPLTLPGPRPPAPGTRGVPLALPDVVDQ</sequence>
<gene>
    <name evidence="2" type="ORF">ACFYNZ_09915</name>
</gene>
<reference evidence="2 3" key="1">
    <citation type="submission" date="2024-10" db="EMBL/GenBank/DDBJ databases">
        <title>The Natural Products Discovery Center: Release of the First 8490 Sequenced Strains for Exploring Actinobacteria Biosynthetic Diversity.</title>
        <authorList>
            <person name="Kalkreuter E."/>
            <person name="Kautsar S.A."/>
            <person name="Yang D."/>
            <person name="Bader C.D."/>
            <person name="Teijaro C.N."/>
            <person name="Fluegel L."/>
            <person name="Davis C.M."/>
            <person name="Simpson J.R."/>
            <person name="Lauterbach L."/>
            <person name="Steele A.D."/>
            <person name="Gui C."/>
            <person name="Meng S."/>
            <person name="Li G."/>
            <person name="Viehrig K."/>
            <person name="Ye F."/>
            <person name="Su P."/>
            <person name="Kiefer A.F."/>
            <person name="Nichols A."/>
            <person name="Cepeda A.J."/>
            <person name="Yan W."/>
            <person name="Fan B."/>
            <person name="Jiang Y."/>
            <person name="Adhikari A."/>
            <person name="Zheng C.-J."/>
            <person name="Schuster L."/>
            <person name="Cowan T.M."/>
            <person name="Smanski M.J."/>
            <person name="Chevrette M.G."/>
            <person name="De Carvalho L.P.S."/>
            <person name="Shen B."/>
        </authorList>
    </citation>
    <scope>NUCLEOTIDE SEQUENCE [LARGE SCALE GENOMIC DNA]</scope>
    <source>
        <strain evidence="2 3">NPDC007147</strain>
    </source>
</reference>
<dbReference type="EMBL" id="JBIAFJ010000005">
    <property type="protein sequence ID" value="MFE9169826.1"/>
    <property type="molecule type" value="Genomic_DNA"/>
</dbReference>
<evidence type="ECO:0000313" key="2">
    <source>
        <dbReference type="EMBL" id="MFE9169826.1"/>
    </source>
</evidence>
<feature type="region of interest" description="Disordered" evidence="1">
    <location>
        <begin position="518"/>
        <end position="548"/>
    </location>
</feature>
<comment type="caution">
    <text evidence="2">The sequence shown here is derived from an EMBL/GenBank/DDBJ whole genome shotgun (WGS) entry which is preliminary data.</text>
</comment>
<dbReference type="RefSeq" id="WP_388345401.1">
    <property type="nucleotide sequence ID" value="NZ_JBIAFJ010000005.1"/>
</dbReference>